<dbReference type="InterPro" id="IPR051025">
    <property type="entry name" value="RhoGAP"/>
</dbReference>
<dbReference type="PANTHER" id="PTHR15228">
    <property type="entry name" value="SPERMATHECAL PHYSIOLOGY VARIANT"/>
    <property type="match status" value="1"/>
</dbReference>
<protein>
    <recommendedName>
        <fullName evidence="2">Rho-GAP domain-containing protein</fullName>
    </recommendedName>
</protein>
<name>A0A6B2LDB3_9EUKA</name>
<organism evidence="3">
    <name type="scientific">Arcella intermedia</name>
    <dbReference type="NCBI Taxonomy" id="1963864"/>
    <lineage>
        <taxon>Eukaryota</taxon>
        <taxon>Amoebozoa</taxon>
        <taxon>Tubulinea</taxon>
        <taxon>Elardia</taxon>
        <taxon>Arcellinida</taxon>
        <taxon>Sphaerothecina</taxon>
        <taxon>Arcellidae</taxon>
        <taxon>Arcella</taxon>
    </lineage>
</organism>
<dbReference type="Pfam" id="PF00620">
    <property type="entry name" value="RhoGAP"/>
    <property type="match status" value="1"/>
</dbReference>
<dbReference type="PROSITE" id="PS50238">
    <property type="entry name" value="RHOGAP"/>
    <property type="match status" value="1"/>
</dbReference>
<dbReference type="GO" id="GO:0005096">
    <property type="term" value="F:GTPase activator activity"/>
    <property type="evidence" value="ECO:0007669"/>
    <property type="project" value="UniProtKB-KW"/>
</dbReference>
<reference evidence="3" key="1">
    <citation type="journal article" date="2020" name="J. Eukaryot. Microbiol.">
        <title>De novo Sequencing, Assembly and Annotation of the Transcriptome for the Free-Living Testate Amoeba Arcella intermedia.</title>
        <authorList>
            <person name="Ribeiro G.M."/>
            <person name="Porfirio-Sousa A.L."/>
            <person name="Maurer-Alcala X.X."/>
            <person name="Katz L.A."/>
            <person name="Lahr D.J.G."/>
        </authorList>
    </citation>
    <scope>NUCLEOTIDE SEQUENCE</scope>
</reference>
<dbReference type="SMART" id="SM00324">
    <property type="entry name" value="RhoGAP"/>
    <property type="match status" value="1"/>
</dbReference>
<proteinExistence type="predicted"/>
<sequence>MYLRELPEGLILSRDFSSYCLLGSYQEVDIEAIAQLISTLPATNKLVLQKLLHLLFKISLKNEINKMTPANLAVCLATNVLKSGTNESSLQSVLENAASSQRIFQLMIVEYSNIFAKVVME</sequence>
<evidence type="ECO:0000259" key="2">
    <source>
        <dbReference type="PROSITE" id="PS50238"/>
    </source>
</evidence>
<accession>A0A6B2LDB3</accession>
<dbReference type="PANTHER" id="PTHR15228:SF25">
    <property type="entry name" value="F-BAR DOMAIN-CONTAINING PROTEIN"/>
    <property type="match status" value="1"/>
</dbReference>
<dbReference type="Gene3D" id="1.10.555.10">
    <property type="entry name" value="Rho GTPase activation protein"/>
    <property type="match status" value="1"/>
</dbReference>
<dbReference type="InterPro" id="IPR008936">
    <property type="entry name" value="Rho_GTPase_activation_prot"/>
</dbReference>
<keyword evidence="1" id="KW-0343">GTPase activation</keyword>
<evidence type="ECO:0000256" key="1">
    <source>
        <dbReference type="ARBA" id="ARBA00022468"/>
    </source>
</evidence>
<dbReference type="EMBL" id="GIBP01006057">
    <property type="protein sequence ID" value="NDV35026.1"/>
    <property type="molecule type" value="Transcribed_RNA"/>
</dbReference>
<feature type="domain" description="Rho-GAP" evidence="2">
    <location>
        <begin position="1"/>
        <end position="115"/>
    </location>
</feature>
<dbReference type="InterPro" id="IPR000198">
    <property type="entry name" value="RhoGAP_dom"/>
</dbReference>
<dbReference type="GO" id="GO:0007165">
    <property type="term" value="P:signal transduction"/>
    <property type="evidence" value="ECO:0007669"/>
    <property type="project" value="InterPro"/>
</dbReference>
<dbReference type="AlphaFoldDB" id="A0A6B2LDB3"/>
<evidence type="ECO:0000313" key="3">
    <source>
        <dbReference type="EMBL" id="NDV35026.1"/>
    </source>
</evidence>
<dbReference type="SUPFAM" id="SSF48350">
    <property type="entry name" value="GTPase activation domain, GAP"/>
    <property type="match status" value="1"/>
</dbReference>